<dbReference type="EMBL" id="RKQG01000001">
    <property type="protein sequence ID" value="RPE33579.1"/>
    <property type="molecule type" value="Genomic_DNA"/>
</dbReference>
<keyword evidence="6" id="KW-1185">Reference proteome</keyword>
<keyword evidence="2" id="KW-0808">Transferase</keyword>
<dbReference type="PANTHER" id="PTHR43464:SF19">
    <property type="entry name" value="UBIQUINONE BIOSYNTHESIS O-METHYLTRANSFERASE, MITOCHONDRIAL"/>
    <property type="match status" value="1"/>
</dbReference>
<evidence type="ECO:0000256" key="2">
    <source>
        <dbReference type="ARBA" id="ARBA00022679"/>
    </source>
</evidence>
<dbReference type="RefSeq" id="WP_123817853.1">
    <property type="nucleotide sequence ID" value="NZ_RKQG01000001.1"/>
</dbReference>
<dbReference type="Gene3D" id="3.40.50.150">
    <property type="entry name" value="Vaccinia Virus protein VP39"/>
    <property type="match status" value="1"/>
</dbReference>
<dbReference type="Pfam" id="PF13649">
    <property type="entry name" value="Methyltransf_25"/>
    <property type="match status" value="1"/>
</dbReference>
<accession>A0A3N4RR74</accession>
<feature type="domain" description="Methyltransferase" evidence="4">
    <location>
        <begin position="74"/>
        <end position="170"/>
    </location>
</feature>
<proteinExistence type="predicted"/>
<name>A0A3N4RR74_9ACTN</name>
<dbReference type="GO" id="GO:0008168">
    <property type="term" value="F:methyltransferase activity"/>
    <property type="evidence" value="ECO:0007669"/>
    <property type="project" value="UniProtKB-KW"/>
</dbReference>
<dbReference type="AlphaFoldDB" id="A0A3N4RR74"/>
<dbReference type="SUPFAM" id="SSF53335">
    <property type="entry name" value="S-adenosyl-L-methionine-dependent methyltransferases"/>
    <property type="match status" value="1"/>
</dbReference>
<evidence type="ECO:0000313" key="6">
    <source>
        <dbReference type="Proteomes" id="UP000266906"/>
    </source>
</evidence>
<dbReference type="Proteomes" id="UP000266906">
    <property type="component" value="Unassembled WGS sequence"/>
</dbReference>
<organism evidence="5 6">
    <name type="scientific">Kitasatospora cineracea</name>
    <dbReference type="NCBI Taxonomy" id="88074"/>
    <lineage>
        <taxon>Bacteria</taxon>
        <taxon>Bacillati</taxon>
        <taxon>Actinomycetota</taxon>
        <taxon>Actinomycetes</taxon>
        <taxon>Kitasatosporales</taxon>
        <taxon>Streptomycetaceae</taxon>
        <taxon>Kitasatospora</taxon>
    </lineage>
</organism>
<comment type="caution">
    <text evidence="5">The sequence shown here is derived from an EMBL/GenBank/DDBJ whole genome shotgun (WGS) entry which is preliminary data.</text>
</comment>
<dbReference type="GO" id="GO:0032259">
    <property type="term" value="P:methylation"/>
    <property type="evidence" value="ECO:0007669"/>
    <property type="project" value="UniProtKB-KW"/>
</dbReference>
<sequence length="255" mass="28237">MRPVSRYVRTVDDVLDLLDGLFPVTADRWTPAGGADFWDQYYADRDRPVPFFVNKPDEHLAQYVESGLLAPGRVLDLGCGPGRNAVFLASRGFRVDAVDLSPDAIAWTGDRAREAAAEVGLHCGDAFRLTRDELAGPYDLVVDSGFFHHLPPHRRISYLRMLDRVLAVGGHLVLAAFAAWAPGSGSPVPDAKLYREGKLYGGLAYTPQDLRWIFEGLTEVEVRALREQPADSPYYGPPFLLGGLFRREEGPLLEL</sequence>
<keyword evidence="1 5" id="KW-0489">Methyltransferase</keyword>
<evidence type="ECO:0000256" key="3">
    <source>
        <dbReference type="ARBA" id="ARBA00022691"/>
    </source>
</evidence>
<protein>
    <submittedName>
        <fullName evidence="5">Methyltransferase family protein</fullName>
    </submittedName>
</protein>
<gene>
    <name evidence="5" type="ORF">EDD38_1872</name>
</gene>
<dbReference type="PANTHER" id="PTHR43464">
    <property type="entry name" value="METHYLTRANSFERASE"/>
    <property type="match status" value="1"/>
</dbReference>
<dbReference type="InterPro" id="IPR041698">
    <property type="entry name" value="Methyltransf_25"/>
</dbReference>
<keyword evidence="3" id="KW-0949">S-adenosyl-L-methionine</keyword>
<evidence type="ECO:0000256" key="1">
    <source>
        <dbReference type="ARBA" id="ARBA00022603"/>
    </source>
</evidence>
<dbReference type="CDD" id="cd02440">
    <property type="entry name" value="AdoMet_MTases"/>
    <property type="match status" value="1"/>
</dbReference>
<reference evidence="5 6" key="1">
    <citation type="submission" date="2018-11" db="EMBL/GenBank/DDBJ databases">
        <title>Sequencing the genomes of 1000 actinobacteria strains.</title>
        <authorList>
            <person name="Klenk H.-P."/>
        </authorList>
    </citation>
    <scope>NUCLEOTIDE SEQUENCE [LARGE SCALE GENOMIC DNA]</scope>
    <source>
        <strain evidence="5 6">DSM 44781</strain>
    </source>
</reference>
<dbReference type="InterPro" id="IPR029063">
    <property type="entry name" value="SAM-dependent_MTases_sf"/>
</dbReference>
<evidence type="ECO:0000313" key="5">
    <source>
        <dbReference type="EMBL" id="RPE33579.1"/>
    </source>
</evidence>
<evidence type="ECO:0000259" key="4">
    <source>
        <dbReference type="Pfam" id="PF13649"/>
    </source>
</evidence>